<organism evidence="7 8">
    <name type="scientific">Mythimna separata</name>
    <name type="common">Oriental armyworm</name>
    <name type="synonym">Pseudaletia separata</name>
    <dbReference type="NCBI Taxonomy" id="271217"/>
    <lineage>
        <taxon>Eukaryota</taxon>
        <taxon>Metazoa</taxon>
        <taxon>Ecdysozoa</taxon>
        <taxon>Arthropoda</taxon>
        <taxon>Hexapoda</taxon>
        <taxon>Insecta</taxon>
        <taxon>Pterygota</taxon>
        <taxon>Neoptera</taxon>
        <taxon>Endopterygota</taxon>
        <taxon>Lepidoptera</taxon>
        <taxon>Glossata</taxon>
        <taxon>Ditrysia</taxon>
        <taxon>Noctuoidea</taxon>
        <taxon>Noctuidae</taxon>
        <taxon>Noctuinae</taxon>
        <taxon>Hadenini</taxon>
        <taxon>Mythimna</taxon>
    </lineage>
</organism>
<dbReference type="EMBL" id="JARGEI010000021">
    <property type="protein sequence ID" value="KAJ8712071.1"/>
    <property type="molecule type" value="Genomic_DNA"/>
</dbReference>
<evidence type="ECO:0000313" key="7">
    <source>
        <dbReference type="EMBL" id="KAJ8712071.1"/>
    </source>
</evidence>
<dbReference type="SMART" id="SM00409">
    <property type="entry name" value="IG"/>
    <property type="match status" value="3"/>
</dbReference>
<feature type="domain" description="Fibronectin type-III" evidence="6">
    <location>
        <begin position="309"/>
        <end position="424"/>
    </location>
</feature>
<dbReference type="InterPro" id="IPR013783">
    <property type="entry name" value="Ig-like_fold"/>
</dbReference>
<protein>
    <recommendedName>
        <fullName evidence="9">Ig-like and fibronectin type-III domain-containing protein 2</fullName>
    </recommendedName>
</protein>
<feature type="region of interest" description="Disordered" evidence="2">
    <location>
        <begin position="33"/>
        <end position="59"/>
    </location>
</feature>
<feature type="domain" description="Fibronectin type-III" evidence="6">
    <location>
        <begin position="744"/>
        <end position="849"/>
    </location>
</feature>
<feature type="domain" description="Fibronectin type-III" evidence="6">
    <location>
        <begin position="1026"/>
        <end position="1137"/>
    </location>
</feature>
<dbReference type="InterPro" id="IPR003961">
    <property type="entry name" value="FN3_dom"/>
</dbReference>
<feature type="domain" description="Fibronectin type-III" evidence="6">
    <location>
        <begin position="543"/>
        <end position="634"/>
    </location>
</feature>
<comment type="caution">
    <text evidence="7">The sequence shown here is derived from an EMBL/GenBank/DDBJ whole genome shotgun (WGS) entry which is preliminary data.</text>
</comment>
<sequence length="1810" mass="196500">MWVPYPKPKMRRVSWGVALFALLVGSLAETTEELRSESVESASTSTGSSQEETEPEPKAYMRTPAVGGVAVRSGEDALLTCVVLGAKGRPVLWRRAKDLQLLTAGGVRVTRDDRVDVLHDDSDEPLPGPGIAKGGDVWALVIKSVKASDAGLYMCELNTEPPVRSFHKLTVISRGLTPPENLNVTDSYSSNIPTLSSLALSHNYTDCCIAANVTKGCLGFCSIQTILEGTGQDPETCQPDFPAIVKCMADGRNHVPCCVQERVPDICQDVCRGEFTPVTDNIKTHYSCASYMEKTLACIVEGIELLPSPPEDVEVEPLNEKQLNISWSPPIENTDSVTEYIVNVTTLRSFDAHLIDPSESSIKNNDSMKVILPMTYKVAPNKTFFILNDLLPFTMYEITVTSYNIHGSSLPSYAIRSLTLTPGKMKSTEVAAAPKLPDVRGCCVSAGVNHYGCVDKLCDPTKTFEIAVTDLMICAPWAGVTFSCLANGMDHTPCCRSKGLPESCLPLCSGNITTLDFNHFKCLRYMSSYTNCLLRGYGVLPGAPSKLYLTNIDTDYAVVHWSPPAALADTVQYYNLHYKTLQAGDEYRVLEKVHSPLIIEDLESNMDYEIYLEAVNEHGVGDASPRLIFRTQSQVIEEEEEVANSYNVTACCERVQLAGVCMPLCSYDAKMSDLRMLAPLCAQDFHKLLRCGAGGRNHATCCARRGVPGACRGVCAGAYSGGVNSCVPYIGNIVQCFEEGTGLLPGPPRELHAVVSSGKVFLDWAAPQEGANVTSYVVHWQKIDNNSQPYSYNTMQSTYNKMNVSDTMTHIEPLEPNSTYHVFVVAANSYGESLPSSMLLFNVTETGESVNVSDTVTHIEPLEPNCTYHVFVVAANSYGESLPSSMLLFNVTETGESMNVSDTVTHSEALEPNCTYHVFVVAANSYGESLPSSMLLFNVTETGESVNVSDTVTHIEPLEPNCTYHVFVVAANSYGESLPSSMLLFNVTETGESMNVSDTVTHSEALEPNCTYHVFVVAANSYGESLPSSMLLFNVTETGESMNVSDTVTHSEALEPNSTYHVFVVAANSYGESLPSSMLLFNVTETGESMNVSDTVTHSEALEPNCTYHVFVVAANSYGESLPSSMLLFNVTETGESMNVSDTVTHSEALEPNCTYHVFVVAANSYGESLPSSMLLFNVTETDEKELAGIPSPPHSLSVSSHSATWLTLTWQPPQFSQPDEKISYTLFFKSPAQLSQTNVTNITTTVPGHTLEKLSPNTQYVIWVKAHAAAGDSQPSETLLAWTDPAYPAYVEPPSVNPVNLVVEGSSMTILCIAMGTPTPTISLYISGRLVRQEVTRHMVTVIHNVTRDMDQISCYADNGYGTPMQASRKINISHVPTIQASGITMAAAGDAVILECRVEALPKPTIAFWRDPNGRTPVIDGPNYTIQLLADPEEQTKYTMRLIIKKIAESDEGDYFCHAENAFGKTLRPVSVRLRPTMPHHNVTECCAQMNVSSSCIDACSFHLDMDNIMDRPECMNDFDKLMKCAADGSDHRSCCASWGVPRNCLELCRGGAVARSCALQHARRALACFRDAGARLPGPPRSLRAHQAPTPHSVLLSWEAPLKNPQTVYLYRVFWRAYGAKVPEKLDTSETSVVLTGLQDDVRYECVVKAANDVGTSSLSQPIMFTTAGQEAGAAAAPVSGSSTASAVGVAVACILVAAILLAAGFYYRYRKNLRLKAQGGVAFENPSYLREPNPDTAVNGTIPNGTANGANGNTVAPITNGVSNSLAWRQETLNNPSSATAREVDPTLYEELKLGHDGAGFKRLKP</sequence>
<dbReference type="SUPFAM" id="SSF49265">
    <property type="entry name" value="Fibronectin type III"/>
    <property type="match status" value="6"/>
</dbReference>
<keyword evidence="4" id="KW-0732">Signal</keyword>
<evidence type="ECO:0000313" key="8">
    <source>
        <dbReference type="Proteomes" id="UP001231518"/>
    </source>
</evidence>
<keyword evidence="1" id="KW-0677">Repeat</keyword>
<dbReference type="PROSITE" id="PS50853">
    <property type="entry name" value="FN3"/>
    <property type="match status" value="7"/>
</dbReference>
<evidence type="ECO:0000259" key="5">
    <source>
        <dbReference type="PROSITE" id="PS50835"/>
    </source>
</evidence>
<dbReference type="PANTHER" id="PTHR13817">
    <property type="entry name" value="TITIN"/>
    <property type="match status" value="1"/>
</dbReference>
<feature type="compositionally biased region" description="Low complexity" evidence="2">
    <location>
        <begin position="39"/>
        <end position="50"/>
    </location>
</feature>
<feature type="domain" description="Ig-like" evidence="5">
    <location>
        <begin position="57"/>
        <end position="170"/>
    </location>
</feature>
<proteinExistence type="predicted"/>
<dbReference type="SUPFAM" id="SSF48726">
    <property type="entry name" value="Immunoglobulin"/>
    <property type="match status" value="3"/>
</dbReference>
<dbReference type="InterPro" id="IPR007110">
    <property type="entry name" value="Ig-like_dom"/>
</dbReference>
<dbReference type="Proteomes" id="UP001231518">
    <property type="component" value="Chromosome 17"/>
</dbReference>
<dbReference type="InterPro" id="IPR050964">
    <property type="entry name" value="Striated_Muscle_Regulatory"/>
</dbReference>
<dbReference type="InterPro" id="IPR036179">
    <property type="entry name" value="Ig-like_dom_sf"/>
</dbReference>
<evidence type="ECO:0008006" key="9">
    <source>
        <dbReference type="Google" id="ProtNLM"/>
    </source>
</evidence>
<accession>A0AAD8DNI8</accession>
<dbReference type="Pfam" id="PF00041">
    <property type="entry name" value="fn3"/>
    <property type="match status" value="5"/>
</dbReference>
<reference evidence="7" key="1">
    <citation type="submission" date="2023-03" db="EMBL/GenBank/DDBJ databases">
        <title>Chromosome-level genomes of two armyworms, Mythimna separata and Mythimna loreyi, provide insights into the biosynthesis and reception of sex pheromones.</title>
        <authorList>
            <person name="Zhao H."/>
        </authorList>
    </citation>
    <scope>NUCLEOTIDE SEQUENCE</scope>
    <source>
        <strain evidence="7">BeijingLab</strain>
        <tissue evidence="7">Pupa</tissue>
    </source>
</reference>
<dbReference type="InterPro" id="IPR036116">
    <property type="entry name" value="FN3_sf"/>
</dbReference>
<dbReference type="Gene3D" id="2.60.40.10">
    <property type="entry name" value="Immunoglobulins"/>
    <property type="match status" value="8"/>
</dbReference>
<dbReference type="Pfam" id="PF13927">
    <property type="entry name" value="Ig_3"/>
    <property type="match status" value="1"/>
</dbReference>
<dbReference type="InterPro" id="IPR003598">
    <property type="entry name" value="Ig_sub2"/>
</dbReference>
<gene>
    <name evidence="7" type="ORF">PYW07_004913</name>
</gene>
<dbReference type="SMART" id="SM00408">
    <property type="entry name" value="IGc2"/>
    <property type="match status" value="3"/>
</dbReference>
<feature type="signal peptide" evidence="4">
    <location>
        <begin position="1"/>
        <end position="28"/>
    </location>
</feature>
<feature type="domain" description="Fibronectin type-III" evidence="6">
    <location>
        <begin position="882"/>
        <end position="993"/>
    </location>
</feature>
<evidence type="ECO:0000256" key="4">
    <source>
        <dbReference type="SAM" id="SignalP"/>
    </source>
</evidence>
<evidence type="ECO:0000256" key="2">
    <source>
        <dbReference type="SAM" id="MobiDB-lite"/>
    </source>
</evidence>
<dbReference type="SMART" id="SM00060">
    <property type="entry name" value="FN3"/>
    <property type="match status" value="8"/>
</dbReference>
<keyword evidence="3" id="KW-0472">Membrane</keyword>
<evidence type="ECO:0000259" key="6">
    <source>
        <dbReference type="PROSITE" id="PS50853"/>
    </source>
</evidence>
<feature type="domain" description="Ig-like" evidence="5">
    <location>
        <begin position="1295"/>
        <end position="1373"/>
    </location>
</feature>
<dbReference type="Pfam" id="PF01682">
    <property type="entry name" value="DB"/>
    <property type="match status" value="4"/>
</dbReference>
<dbReference type="InterPro" id="IPR003599">
    <property type="entry name" value="Ig_sub"/>
</dbReference>
<dbReference type="PROSITE" id="PS50835">
    <property type="entry name" value="IG_LIKE"/>
    <property type="match status" value="3"/>
</dbReference>
<keyword evidence="3" id="KW-0812">Transmembrane</keyword>
<feature type="domain" description="Ig-like" evidence="5">
    <location>
        <begin position="1378"/>
        <end position="1475"/>
    </location>
</feature>
<feature type="domain" description="Fibronectin type-III" evidence="6">
    <location>
        <begin position="1193"/>
        <end position="1287"/>
    </location>
</feature>
<feature type="domain" description="Fibronectin type-III" evidence="6">
    <location>
        <begin position="1582"/>
        <end position="1673"/>
    </location>
</feature>
<dbReference type="PANTHER" id="PTHR13817:SF155">
    <property type="entry name" value="IG-LIKE AND FIBRONECTIN TYPE-III DOMAIN-CONTAINING PROTEIN C25G4.10"/>
    <property type="match status" value="1"/>
</dbReference>
<keyword evidence="3" id="KW-1133">Transmembrane helix</keyword>
<name>A0AAD8DNI8_MYTSE</name>
<dbReference type="CDD" id="cd00063">
    <property type="entry name" value="FN3"/>
    <property type="match status" value="6"/>
</dbReference>
<feature type="chain" id="PRO_5042045124" description="Ig-like and fibronectin type-III domain-containing protein 2" evidence="4">
    <location>
        <begin position="29"/>
        <end position="1810"/>
    </location>
</feature>
<evidence type="ECO:0000256" key="1">
    <source>
        <dbReference type="ARBA" id="ARBA00022737"/>
    </source>
</evidence>
<evidence type="ECO:0000256" key="3">
    <source>
        <dbReference type="SAM" id="Phobius"/>
    </source>
</evidence>
<keyword evidence="8" id="KW-1185">Reference proteome</keyword>
<feature type="transmembrane region" description="Helical" evidence="3">
    <location>
        <begin position="1690"/>
        <end position="1711"/>
    </location>
</feature>
<dbReference type="InterPro" id="IPR002602">
    <property type="entry name" value="DB"/>
</dbReference>